<gene>
    <name evidence="2" type="ORF">PC9H_004755</name>
</gene>
<reference evidence="2" key="1">
    <citation type="submission" date="2019-07" db="EMBL/GenBank/DDBJ databases">
        <authorList>
            <person name="Palmer J.M."/>
        </authorList>
    </citation>
    <scope>NUCLEOTIDE SEQUENCE</scope>
    <source>
        <strain evidence="2">PC9</strain>
    </source>
</reference>
<evidence type="ECO:0000313" key="3">
    <source>
        <dbReference type="Proteomes" id="UP000623687"/>
    </source>
</evidence>
<sequence length="539" mass="61693">MLSQPKSLRSFALKIYLKYQRKRWISKNNPRRPPTASSTVNKAFFHRLLEFPSEILSQILEDLQDDLLFCISGLCRRFNEVALRIYFDRRSVPAGDIASGELVLGSSESLSGFRRAFFVNSIRSLTCGFRDWYVMEDLWELEWLLKRTRVTRDLSLNFRQSIFQVADNDPIASFTTHDLLNSLRKVIRALTKRRAAIVVLTGNKLGGVFTCSPEDVLRWDLERRNFTRKRTRFEQFSNRVKAGLRLEPRTPYETLLRMYFEPPETNSSIKYLEEVQIRHLDSPRLWSLITFNTSSIDHLALTVNLSPEIWGAILPSVHLPALRYFEVNSSSGFFASDVEAFASRHKTVSFVVLKAIVIAPNTPPITPEIFPSISWLASTPAYLARVLGSTDAFPHLTDIWIVPSMVYEGPHIDTSSAVDPFNEIFRSLARRHNELHVGFDPFSVPSIDELVQCLTTRPAAGVDEEAQGLQSVISIAISEYRKEAVDYLPRWLSFFPALLDINFSDKFMASFGRDRELVQYINLVHQACPYAKINPDGVR</sequence>
<organism evidence="2 3">
    <name type="scientific">Pleurotus ostreatus</name>
    <name type="common">Oyster mushroom</name>
    <name type="synonym">White-rot fungus</name>
    <dbReference type="NCBI Taxonomy" id="5322"/>
    <lineage>
        <taxon>Eukaryota</taxon>
        <taxon>Fungi</taxon>
        <taxon>Dikarya</taxon>
        <taxon>Basidiomycota</taxon>
        <taxon>Agaricomycotina</taxon>
        <taxon>Agaricomycetes</taxon>
        <taxon>Agaricomycetidae</taxon>
        <taxon>Agaricales</taxon>
        <taxon>Pleurotineae</taxon>
        <taxon>Pleurotaceae</taxon>
        <taxon>Pleurotus</taxon>
    </lineage>
</organism>
<evidence type="ECO:0000259" key="1">
    <source>
        <dbReference type="PROSITE" id="PS50181"/>
    </source>
</evidence>
<dbReference type="InterPro" id="IPR001810">
    <property type="entry name" value="F-box_dom"/>
</dbReference>
<protein>
    <recommendedName>
        <fullName evidence="1">F-box domain-containing protein</fullName>
    </recommendedName>
</protein>
<dbReference type="PROSITE" id="PS50181">
    <property type="entry name" value="FBOX"/>
    <property type="match status" value="1"/>
</dbReference>
<evidence type="ECO:0000313" key="2">
    <source>
        <dbReference type="EMBL" id="KAF7432812.1"/>
    </source>
</evidence>
<dbReference type="RefSeq" id="XP_036632839.1">
    <property type="nucleotide sequence ID" value="XM_036774337.1"/>
</dbReference>
<comment type="caution">
    <text evidence="2">The sequence shown here is derived from an EMBL/GenBank/DDBJ whole genome shotgun (WGS) entry which is preliminary data.</text>
</comment>
<feature type="domain" description="F-box" evidence="1">
    <location>
        <begin position="45"/>
        <end position="90"/>
    </location>
</feature>
<name>A0A8H7A2J2_PLEOS</name>
<proteinExistence type="predicted"/>
<dbReference type="VEuPathDB" id="FungiDB:PC9H_004755"/>
<dbReference type="GeneID" id="59374573"/>
<keyword evidence="3" id="KW-1185">Reference proteome</keyword>
<dbReference type="AlphaFoldDB" id="A0A8H7A2J2"/>
<dbReference type="EMBL" id="JACETU010000003">
    <property type="protein sequence ID" value="KAF7432812.1"/>
    <property type="molecule type" value="Genomic_DNA"/>
</dbReference>
<accession>A0A8H7A2J2</accession>
<dbReference type="Proteomes" id="UP000623687">
    <property type="component" value="Unassembled WGS sequence"/>
</dbReference>
<dbReference type="OrthoDB" id="2850454at2759"/>